<evidence type="ECO:0000313" key="13">
    <source>
        <dbReference type="Proteomes" id="UP000284767"/>
    </source>
</evidence>
<reference evidence="9 13" key="6">
    <citation type="submission" date="2019-01" db="EMBL/GenBank/DDBJ databases">
        <title>The Pseudomonas aeruginosa pan-genome provides new insights on its population structure, horizontal gene transfer and pathogenicity.</title>
        <authorList>
            <person name="Freschi L."/>
            <person name="Vincent A.T."/>
            <person name="Jeukens J."/>
            <person name="Emond-Rheault J.-G."/>
            <person name="Kukavica-Ibrulj I."/>
            <person name="Dupont M.-J."/>
            <person name="Charette S.J."/>
            <person name="Boyle B."/>
            <person name="Levesque R.C."/>
        </authorList>
    </citation>
    <scope>NUCLEOTIDE SEQUENCE [LARGE SCALE GENOMIC DNA]</scope>
    <source>
        <strain evidence="9 13">PA-W36</strain>
    </source>
</reference>
<reference evidence="7 11" key="3">
    <citation type="submission" date="2017-05" db="EMBL/GenBank/DDBJ databases">
        <authorList>
            <person name="Song R."/>
            <person name="Chenine A.L."/>
            <person name="Ruprecht R.M."/>
        </authorList>
    </citation>
    <scope>NUCLEOTIDE SEQUENCE [LARGE SCALE GENOMIC DNA]</scope>
    <source>
        <strain evidence="7 11">S567_C10_BS</strain>
    </source>
</reference>
<dbReference type="EMBL" id="NFFZ01000012">
    <property type="protein sequence ID" value="OTI58856.1"/>
    <property type="molecule type" value="Genomic_DNA"/>
</dbReference>
<dbReference type="Gene3D" id="2.40.30.170">
    <property type="match status" value="1"/>
</dbReference>
<dbReference type="Proteomes" id="UP000253594">
    <property type="component" value="Unassembled WGS sequence"/>
</dbReference>
<evidence type="ECO:0000313" key="6">
    <source>
        <dbReference type="EMBL" id="CRO02550.1"/>
    </source>
</evidence>
<reference evidence="6" key="1">
    <citation type="submission" date="2015-06" db="EMBL/GenBank/DDBJ databases">
        <authorList>
            <person name="Radhakrishnan R."/>
            <person name="Underwood A."/>
            <person name="Al-Shahib A."/>
        </authorList>
    </citation>
    <scope>NUCLEOTIDE SEQUENCE</scope>
    <source>
        <strain evidence="6">P19_London_7_VIM_2_05_10</strain>
    </source>
</reference>
<feature type="coiled-coil region" evidence="2">
    <location>
        <begin position="143"/>
        <end position="170"/>
    </location>
</feature>
<gene>
    <name evidence="6" type="primary">yiaV</name>
    <name evidence="7" type="ORF">CAZ10_21845</name>
    <name evidence="8" type="ORF">DT376_00600</name>
    <name evidence="9" type="ORF">IPC1295_29370</name>
    <name evidence="6" type="ORF">PAERUG_P19_London_7_VIM_2_05_10_00587</name>
</gene>
<evidence type="ECO:0000313" key="8">
    <source>
        <dbReference type="EMBL" id="RCI76782.1"/>
    </source>
</evidence>
<evidence type="ECO:0000259" key="4">
    <source>
        <dbReference type="Pfam" id="PF25917"/>
    </source>
</evidence>
<reference evidence="10" key="2">
    <citation type="submission" date="2015-06" db="EMBL/GenBank/DDBJ databases">
        <authorList>
            <person name="Radhakrishnan Rajesh"/>
            <person name="Underwood Anthony"/>
            <person name="Al-Shahib Ali"/>
        </authorList>
    </citation>
    <scope>NUCLEOTIDE SEQUENCE [LARGE SCALE GENOMIC DNA]</scope>
    <source>
        <strain evidence="10">P19_London_7_VIM_2_05_10</strain>
    </source>
</reference>
<feature type="coiled-coil region" evidence="2">
    <location>
        <begin position="84"/>
        <end position="111"/>
    </location>
</feature>
<dbReference type="RefSeq" id="WP_003119629.1">
    <property type="nucleotide sequence ID" value="NZ_AP014839.1"/>
</dbReference>
<dbReference type="EMBL" id="NSNE01000025">
    <property type="protein sequence ID" value="RPM05420.1"/>
    <property type="molecule type" value="Genomic_DNA"/>
</dbReference>
<dbReference type="PANTHER" id="PTHR30367:SF6">
    <property type="entry name" value="SECRETION PROTEIN-RELATED"/>
    <property type="match status" value="1"/>
</dbReference>
<name>A0A069Q735_PSEAI</name>
<evidence type="ECO:0000313" key="10">
    <source>
        <dbReference type="Proteomes" id="UP000045039"/>
    </source>
</evidence>
<dbReference type="AlphaFoldDB" id="A0A069Q735"/>
<dbReference type="Pfam" id="PF25963">
    <property type="entry name" value="Beta-barrel_AAEA"/>
    <property type="match status" value="1"/>
</dbReference>
<evidence type="ECO:0000313" key="12">
    <source>
        <dbReference type="Proteomes" id="UP000253594"/>
    </source>
</evidence>
<sequence length="352" mass="38366">MTPDQRFARWVQVAIAVFVLLFVYFLVADLWMPLTPQAQLTRPVVRVAPRVSGQVAEVLVSNNGHVQPGEVLFRLDPEPFRLAVRQAELALEEAERTNRELDAAIASAKADLLAARSSAGELDSEARRTAQLVQRHHVSQQMHEQVSAQAQAARARVAAAQARIGELTARRGTAGEDNLRLRQARNALAQARLQLQYSSVRADRAGTLSNLQLTPGTYVPAGTPVAALVDDRIDIVADFREKSLRYVRPGDRAAVVFDARPGEVFGARVAAIDAGVKEGQLDANGDLAAPVTSDRWVRDAQRQRLHVVLDELPEGLLPTGAKATVQLYPGDGLSHLLGRAQIVAISLLHYVY</sequence>
<dbReference type="SMR" id="A0A069Q735"/>
<protein>
    <submittedName>
        <fullName evidence="7 8">Secretion protein</fullName>
    </submittedName>
    <submittedName>
        <fullName evidence="6">Inner membrane protein YiaV</fullName>
    </submittedName>
</protein>
<dbReference type="Proteomes" id="UP000284767">
    <property type="component" value="Unassembled WGS sequence"/>
</dbReference>
<dbReference type="EMBL" id="CVVU01000022">
    <property type="protein sequence ID" value="CRO02550.1"/>
    <property type="molecule type" value="Genomic_DNA"/>
</dbReference>
<dbReference type="Pfam" id="PF25917">
    <property type="entry name" value="BSH_RND"/>
    <property type="match status" value="1"/>
</dbReference>
<dbReference type="EMBL" id="QORE01000005">
    <property type="protein sequence ID" value="RCI76782.1"/>
    <property type="molecule type" value="Genomic_DNA"/>
</dbReference>
<keyword evidence="2" id="KW-0175">Coiled coil</keyword>
<evidence type="ECO:0000313" key="9">
    <source>
        <dbReference type="EMBL" id="RPM05420.1"/>
    </source>
</evidence>
<evidence type="ECO:0000259" key="5">
    <source>
        <dbReference type="Pfam" id="PF25963"/>
    </source>
</evidence>
<dbReference type="SUPFAM" id="SSF111369">
    <property type="entry name" value="HlyD-like secretion proteins"/>
    <property type="match status" value="2"/>
</dbReference>
<dbReference type="InterPro" id="IPR050393">
    <property type="entry name" value="MFP_Efflux_Pump"/>
</dbReference>
<proteinExistence type="inferred from homology"/>
<reference evidence="9 13" key="4">
    <citation type="submission" date="2017-08" db="EMBL/GenBank/DDBJ databases">
        <authorList>
            <person name="Feschi L."/>
            <person name="Jeukens J."/>
            <person name="Emond-Rheault J.-G."/>
            <person name="Kukavica-Ibrulj I."/>
            <person name="Boyle B."/>
            <person name="Levesque R.C."/>
        </authorList>
    </citation>
    <scope>NUCLEOTIDE SEQUENCE [LARGE SCALE GENOMIC DNA]</scope>
    <source>
        <strain evidence="9 13">PA-W36</strain>
    </source>
</reference>
<organism evidence="8 12">
    <name type="scientific">Pseudomonas aeruginosa</name>
    <dbReference type="NCBI Taxonomy" id="287"/>
    <lineage>
        <taxon>Bacteria</taxon>
        <taxon>Pseudomonadati</taxon>
        <taxon>Pseudomonadota</taxon>
        <taxon>Gammaproteobacteria</taxon>
        <taxon>Pseudomonadales</taxon>
        <taxon>Pseudomonadaceae</taxon>
        <taxon>Pseudomonas</taxon>
    </lineage>
</organism>
<evidence type="ECO:0000256" key="2">
    <source>
        <dbReference type="SAM" id="Coils"/>
    </source>
</evidence>
<keyword evidence="3" id="KW-1133">Transmembrane helix</keyword>
<comment type="similarity">
    <text evidence="1">Belongs to the membrane fusion protein (MFP) (TC 8.A.1) family.</text>
</comment>
<evidence type="ECO:0000313" key="11">
    <source>
        <dbReference type="Proteomes" id="UP000194857"/>
    </source>
</evidence>
<accession>A0A1S1C892</accession>
<accession>A0A069Q735</accession>
<keyword evidence="3" id="KW-0812">Transmembrane</keyword>
<feature type="transmembrane region" description="Helical" evidence="3">
    <location>
        <begin position="7"/>
        <end position="27"/>
    </location>
</feature>
<dbReference type="Proteomes" id="UP000194857">
    <property type="component" value="Unassembled WGS sequence"/>
</dbReference>
<comment type="caution">
    <text evidence="8">The sequence shown here is derived from an EMBL/GenBank/DDBJ whole genome shotgun (WGS) entry which is preliminary data.</text>
</comment>
<dbReference type="Gene3D" id="2.40.50.100">
    <property type="match status" value="1"/>
</dbReference>
<dbReference type="InterPro" id="IPR058634">
    <property type="entry name" value="AaeA-lik-b-barrel"/>
</dbReference>
<dbReference type="eggNOG" id="COG1566">
    <property type="taxonomic scope" value="Bacteria"/>
</dbReference>
<dbReference type="PANTHER" id="PTHR30367">
    <property type="entry name" value="P-HYDROXYBENZOIC ACID EFFLUX PUMP SUBUNIT AAEA-RELATED"/>
    <property type="match status" value="1"/>
</dbReference>
<dbReference type="InterPro" id="IPR058625">
    <property type="entry name" value="MdtA-like_BSH"/>
</dbReference>
<feature type="domain" description="p-hydroxybenzoic acid efflux pump subunit AaeA-like beta-barrel" evidence="5">
    <location>
        <begin position="235"/>
        <end position="326"/>
    </location>
</feature>
<evidence type="ECO:0000256" key="3">
    <source>
        <dbReference type="SAM" id="Phobius"/>
    </source>
</evidence>
<feature type="domain" description="Multidrug resistance protein MdtA-like barrel-sandwich hybrid" evidence="4">
    <location>
        <begin position="44"/>
        <end position="229"/>
    </location>
</feature>
<dbReference type="OMA" id="TPDQKFA"/>
<evidence type="ECO:0000313" key="7">
    <source>
        <dbReference type="EMBL" id="OTI58856.1"/>
    </source>
</evidence>
<reference evidence="8 12" key="5">
    <citation type="submission" date="2018-07" db="EMBL/GenBank/DDBJ databases">
        <title>Mechanisms of high-level aminoglycoside resistance among Gram-negative pathogens in Brazil.</title>
        <authorList>
            <person name="Ballaben A.S."/>
            <person name="Darini A.L.C."/>
            <person name="Doi Y."/>
        </authorList>
    </citation>
    <scope>NUCLEOTIDE SEQUENCE [LARGE SCALE GENOMIC DNA]</scope>
    <source>
        <strain evidence="8 12">B2-305</strain>
    </source>
</reference>
<dbReference type="Proteomes" id="UP000045039">
    <property type="component" value="Unassembled WGS sequence"/>
</dbReference>
<evidence type="ECO:0000256" key="1">
    <source>
        <dbReference type="ARBA" id="ARBA00009477"/>
    </source>
</evidence>
<keyword evidence="3" id="KW-0472">Membrane</keyword>